<dbReference type="Pfam" id="PF00005">
    <property type="entry name" value="ABC_tran"/>
    <property type="match status" value="1"/>
</dbReference>
<organism evidence="5">
    <name type="scientific">Desulfitobacterium hafniense</name>
    <name type="common">Desulfitobacterium frappieri</name>
    <dbReference type="NCBI Taxonomy" id="49338"/>
    <lineage>
        <taxon>Bacteria</taxon>
        <taxon>Bacillati</taxon>
        <taxon>Bacillota</taxon>
        <taxon>Clostridia</taxon>
        <taxon>Eubacteriales</taxon>
        <taxon>Desulfitobacteriaceae</taxon>
        <taxon>Desulfitobacterium</taxon>
    </lineage>
</organism>
<dbReference type="FunFam" id="3.40.50.300:FF:000134">
    <property type="entry name" value="Iron-enterobactin ABC transporter ATP-binding protein"/>
    <property type="match status" value="1"/>
</dbReference>
<dbReference type="PATRIC" id="fig|49338.4.peg.3568"/>
<evidence type="ECO:0000256" key="1">
    <source>
        <dbReference type="ARBA" id="ARBA00022448"/>
    </source>
</evidence>
<dbReference type="InterPro" id="IPR017871">
    <property type="entry name" value="ABC_transporter-like_CS"/>
</dbReference>
<dbReference type="PROSITE" id="PS00211">
    <property type="entry name" value="ABC_TRANSPORTER_1"/>
    <property type="match status" value="1"/>
</dbReference>
<keyword evidence="3 5" id="KW-0067">ATP-binding</keyword>
<dbReference type="InterPro" id="IPR003593">
    <property type="entry name" value="AAA+_ATPase"/>
</dbReference>
<evidence type="ECO:0000256" key="2">
    <source>
        <dbReference type="ARBA" id="ARBA00022741"/>
    </source>
</evidence>
<dbReference type="PANTHER" id="PTHR42734:SF19">
    <property type="entry name" value="IRON COMPOUNDS ABC TRANSPORTER, ATP-BINDING PROTEIN"/>
    <property type="match status" value="1"/>
</dbReference>
<sequence>MSIEVSNLSFGYDQRLILKDISFSAEDYELLSILGPNGVGKSTLFRCILGLLHGYKGRISLNNLDVKHMGIKDMASCVAYIPQSHYPSFNYSVFDMVLMGTAIQVSTLSKPGHKQLRLAEAAIERLGITHLKNRGYTQISGGERQLVLIARALVQEAKILILDEPTANLDFGNQIRVQNQIKALAKDGYTVVQSTHNPDQTFLFSDKVLAMKDGKVLAYGQPHQIYSENLIKTLYGVDVEIQSLYKDQVRVCVPKSILKADSLRESCS</sequence>
<evidence type="ECO:0000256" key="3">
    <source>
        <dbReference type="ARBA" id="ARBA00022840"/>
    </source>
</evidence>
<dbReference type="InterPro" id="IPR050153">
    <property type="entry name" value="Metal_Ion_Import_ABC"/>
</dbReference>
<dbReference type="InterPro" id="IPR027417">
    <property type="entry name" value="P-loop_NTPase"/>
</dbReference>
<dbReference type="EMBL" id="LK996017">
    <property type="protein sequence ID" value="CDX03204.1"/>
    <property type="molecule type" value="Genomic_DNA"/>
</dbReference>
<dbReference type="SMART" id="SM00382">
    <property type="entry name" value="AAA"/>
    <property type="match status" value="1"/>
</dbReference>
<dbReference type="CDD" id="cd03214">
    <property type="entry name" value="ABC_Iron-Siderophores_B12_Hemin"/>
    <property type="match status" value="1"/>
</dbReference>
<evidence type="ECO:0000313" key="5">
    <source>
        <dbReference type="EMBL" id="CDX03204.1"/>
    </source>
</evidence>
<dbReference type="AlphaFoldDB" id="A0A098B2U3"/>
<keyword evidence="1" id="KW-0813">Transport</keyword>
<dbReference type="GO" id="GO:0005524">
    <property type="term" value="F:ATP binding"/>
    <property type="evidence" value="ECO:0007669"/>
    <property type="project" value="UniProtKB-KW"/>
</dbReference>
<name>A0A098B2U3_DESHA</name>
<dbReference type="InterPro" id="IPR003439">
    <property type="entry name" value="ABC_transporter-like_ATP-bd"/>
</dbReference>
<dbReference type="PANTHER" id="PTHR42734">
    <property type="entry name" value="METAL TRANSPORT SYSTEM ATP-BINDING PROTEIN TM_0124-RELATED"/>
    <property type="match status" value="1"/>
</dbReference>
<reference evidence="5" key="1">
    <citation type="submission" date="2014-07" db="EMBL/GenBank/DDBJ databases">
        <authorList>
            <person name="Hornung V.Bastian."/>
        </authorList>
    </citation>
    <scope>NUCLEOTIDE SEQUENCE</scope>
    <source>
        <strain evidence="5">PCE-S</strain>
    </source>
</reference>
<feature type="domain" description="ABC transporter" evidence="4">
    <location>
        <begin position="3"/>
        <end position="238"/>
    </location>
</feature>
<dbReference type="Gene3D" id="3.40.50.300">
    <property type="entry name" value="P-loop containing nucleotide triphosphate hydrolases"/>
    <property type="match status" value="1"/>
</dbReference>
<protein>
    <submittedName>
        <fullName evidence="5">Manganese transport system ATP-binding protein MntB</fullName>
    </submittedName>
</protein>
<dbReference type="GO" id="GO:0016887">
    <property type="term" value="F:ATP hydrolysis activity"/>
    <property type="evidence" value="ECO:0007669"/>
    <property type="project" value="InterPro"/>
</dbReference>
<dbReference type="RefSeq" id="WP_208925936.1">
    <property type="nucleotide sequence ID" value="NZ_LK996017.1"/>
</dbReference>
<accession>A0A098B2U3</accession>
<keyword evidence="2" id="KW-0547">Nucleotide-binding</keyword>
<gene>
    <name evidence="5" type="ORF">DPCES_3317</name>
</gene>
<dbReference type="SUPFAM" id="SSF52540">
    <property type="entry name" value="P-loop containing nucleoside triphosphate hydrolases"/>
    <property type="match status" value="1"/>
</dbReference>
<proteinExistence type="predicted"/>
<evidence type="ECO:0000259" key="4">
    <source>
        <dbReference type="PROSITE" id="PS50893"/>
    </source>
</evidence>
<dbReference type="PROSITE" id="PS50893">
    <property type="entry name" value="ABC_TRANSPORTER_2"/>
    <property type="match status" value="1"/>
</dbReference>